<organism evidence="2 3">
    <name type="scientific">Caldalkalibacillus horti</name>
    <dbReference type="NCBI Taxonomy" id="77523"/>
    <lineage>
        <taxon>Bacteria</taxon>
        <taxon>Bacillati</taxon>
        <taxon>Bacillota</taxon>
        <taxon>Bacilli</taxon>
        <taxon>Bacillales</taxon>
        <taxon>Bacillaceae</taxon>
        <taxon>Caldalkalibacillus</taxon>
    </lineage>
</organism>
<feature type="transmembrane region" description="Helical" evidence="1">
    <location>
        <begin position="100"/>
        <end position="123"/>
    </location>
</feature>
<keyword evidence="1" id="KW-1133">Transmembrane helix</keyword>
<comment type="caution">
    <text evidence="2">The sequence shown here is derived from an EMBL/GenBank/DDBJ whole genome shotgun (WGS) entry which is preliminary data.</text>
</comment>
<evidence type="ECO:0000313" key="3">
    <source>
        <dbReference type="Proteomes" id="UP001235840"/>
    </source>
</evidence>
<name>A0ABT9VXV4_9BACI</name>
<protein>
    <submittedName>
        <fullName evidence="2">MFS family permease</fullName>
    </submittedName>
</protein>
<dbReference type="Proteomes" id="UP001235840">
    <property type="component" value="Unassembled WGS sequence"/>
</dbReference>
<keyword evidence="3" id="KW-1185">Reference proteome</keyword>
<sequence length="195" mass="23256">MVSDTFFTNPGLYHGWISLFLLIVTIGSLVWPLIQLFREKSFFSNLSNEKRKKFKYRLLHLVLMIYYPSIVIVTITYFIGTQLHWHFYNESESDVNRIGVLIVVYIFYFLSALYLTFILRFIFKYLGLNHIFSKSDRTPLALKIDDEKWYLLYPIDNNLYLLGNDFKDYNCKNYMIVAKDKLLNKPLILEDGSKR</sequence>
<evidence type="ECO:0000313" key="2">
    <source>
        <dbReference type="EMBL" id="MDQ0165710.1"/>
    </source>
</evidence>
<keyword evidence="1" id="KW-0812">Transmembrane</keyword>
<gene>
    <name evidence="2" type="ORF">J2S11_001611</name>
</gene>
<reference evidence="2 3" key="1">
    <citation type="submission" date="2023-07" db="EMBL/GenBank/DDBJ databases">
        <title>Genomic Encyclopedia of Type Strains, Phase IV (KMG-IV): sequencing the most valuable type-strain genomes for metagenomic binning, comparative biology and taxonomic classification.</title>
        <authorList>
            <person name="Goeker M."/>
        </authorList>
    </citation>
    <scope>NUCLEOTIDE SEQUENCE [LARGE SCALE GENOMIC DNA]</scope>
    <source>
        <strain evidence="2 3">DSM 12751</strain>
    </source>
</reference>
<evidence type="ECO:0000256" key="1">
    <source>
        <dbReference type="SAM" id="Phobius"/>
    </source>
</evidence>
<dbReference type="RefSeq" id="WP_307393121.1">
    <property type="nucleotide sequence ID" value="NZ_BAAADK010000011.1"/>
</dbReference>
<feature type="transmembrane region" description="Helical" evidence="1">
    <location>
        <begin position="12"/>
        <end position="37"/>
    </location>
</feature>
<accession>A0ABT9VXV4</accession>
<dbReference type="EMBL" id="JAUSTY010000005">
    <property type="protein sequence ID" value="MDQ0165710.1"/>
    <property type="molecule type" value="Genomic_DNA"/>
</dbReference>
<feature type="transmembrane region" description="Helical" evidence="1">
    <location>
        <begin position="58"/>
        <end position="80"/>
    </location>
</feature>
<proteinExistence type="predicted"/>
<keyword evidence="1" id="KW-0472">Membrane</keyword>